<accession>A0A8T1SD54</accession>
<gene>
    <name evidence="3" type="ORF">G0U57_011675</name>
</gene>
<dbReference type="InterPro" id="IPR011162">
    <property type="entry name" value="MHC_I/II-like_Ag-recog"/>
</dbReference>
<sequence length="123" mass="13731">MSSICSPPPTASPPVPVGSLTLRLLKTTVFHNASSTNMRGLALLGDLETHAVDYSTSMIRFLQPWAHQGLTPKQWQDLETVIRHYLSKFILLMNKVIKDEGEHRSFVTQFSLGCELHPNGTSR</sequence>
<evidence type="ECO:0000313" key="3">
    <source>
        <dbReference type="EMBL" id="KAG6926637.1"/>
    </source>
</evidence>
<feature type="non-terminal residue" evidence="3">
    <location>
        <position position="123"/>
    </location>
</feature>
<organism evidence="3 4">
    <name type="scientific">Chelydra serpentina</name>
    <name type="common">Snapping turtle</name>
    <name type="synonym">Testudo serpentina</name>
    <dbReference type="NCBI Taxonomy" id="8475"/>
    <lineage>
        <taxon>Eukaryota</taxon>
        <taxon>Metazoa</taxon>
        <taxon>Chordata</taxon>
        <taxon>Craniata</taxon>
        <taxon>Vertebrata</taxon>
        <taxon>Euteleostomi</taxon>
        <taxon>Archelosauria</taxon>
        <taxon>Testudinata</taxon>
        <taxon>Testudines</taxon>
        <taxon>Cryptodira</taxon>
        <taxon>Durocryptodira</taxon>
        <taxon>Americhelydia</taxon>
        <taxon>Chelydroidea</taxon>
        <taxon>Chelydridae</taxon>
        <taxon>Chelydra</taxon>
    </lineage>
</organism>
<dbReference type="AlphaFoldDB" id="A0A8T1SD54"/>
<evidence type="ECO:0000256" key="1">
    <source>
        <dbReference type="ARBA" id="ARBA00023180"/>
    </source>
</evidence>
<keyword evidence="4" id="KW-1185">Reference proteome</keyword>
<dbReference type="EMBL" id="JAHGAV010000309">
    <property type="protein sequence ID" value="KAG6926637.1"/>
    <property type="molecule type" value="Genomic_DNA"/>
</dbReference>
<dbReference type="Proteomes" id="UP000765507">
    <property type="component" value="Unassembled WGS sequence"/>
</dbReference>
<feature type="domain" description="MHC class I-like antigen recognition-like" evidence="2">
    <location>
        <begin position="17"/>
        <end position="122"/>
    </location>
</feature>
<dbReference type="Pfam" id="PF16497">
    <property type="entry name" value="MHC_I_3"/>
    <property type="match status" value="1"/>
</dbReference>
<proteinExistence type="predicted"/>
<reference evidence="3 4" key="1">
    <citation type="journal article" date="2020" name="G3 (Bethesda)">
        <title>Draft Genome of the Common Snapping Turtle, Chelydra serpentina, a Model for Phenotypic Plasticity in Reptiles.</title>
        <authorList>
            <person name="Das D."/>
            <person name="Singh S.K."/>
            <person name="Bierstedt J."/>
            <person name="Erickson A."/>
            <person name="Galli G.L.J."/>
            <person name="Crossley D.A. 2nd"/>
            <person name="Rhen T."/>
        </authorList>
    </citation>
    <scope>NUCLEOTIDE SEQUENCE [LARGE SCALE GENOMIC DNA]</scope>
    <source>
        <strain evidence="3">KW</strain>
    </source>
</reference>
<dbReference type="OrthoDB" id="8890485at2759"/>
<dbReference type="InterPro" id="IPR011161">
    <property type="entry name" value="MHC_I-like_Ag-recog"/>
</dbReference>
<comment type="caution">
    <text evidence="3">The sequence shown here is derived from an EMBL/GenBank/DDBJ whole genome shotgun (WGS) entry which is preliminary data.</text>
</comment>
<keyword evidence="1" id="KW-0325">Glycoprotein</keyword>
<protein>
    <submittedName>
        <fullName evidence="3">CD1d molecule</fullName>
    </submittedName>
</protein>
<dbReference type="InterPro" id="IPR037055">
    <property type="entry name" value="MHC_I-like_Ag-recog_sf"/>
</dbReference>
<evidence type="ECO:0000313" key="4">
    <source>
        <dbReference type="Proteomes" id="UP000765507"/>
    </source>
</evidence>
<dbReference type="Gene3D" id="3.30.500.10">
    <property type="entry name" value="MHC class I-like antigen recognition-like"/>
    <property type="match status" value="1"/>
</dbReference>
<name>A0A8T1SD54_CHESE</name>
<evidence type="ECO:0000259" key="2">
    <source>
        <dbReference type="Pfam" id="PF16497"/>
    </source>
</evidence>
<dbReference type="SUPFAM" id="SSF54452">
    <property type="entry name" value="MHC antigen-recognition domain"/>
    <property type="match status" value="1"/>
</dbReference>